<dbReference type="OMA" id="SDCARTM"/>
<evidence type="ECO:0000313" key="3">
    <source>
        <dbReference type="Proteomes" id="UP000188354"/>
    </source>
</evidence>
<proteinExistence type="predicted"/>
<name>A0A1J7GY85_LUPAN</name>
<sequence>MSIVATKNWFCKPPKTDDIVAHKLHFIITYLCQSEGNNKKLTNAIFDSGTSTGRALLQARKPCGVDFENQNYTILTSQCKGPQYPPKVCCDAFKQFACPFVDEIGDETTDCASVMFSYINIYGKYPPGLFANECKEGKEGLDCSQVKTANDSATSNSFHLAAPNSMLLMSTTAGFLGFLFHFF</sequence>
<dbReference type="EMBL" id="CM007373">
    <property type="protein sequence ID" value="OIV99241.1"/>
    <property type="molecule type" value="Genomic_DNA"/>
</dbReference>
<dbReference type="STRING" id="3871.A0A1J7GY85"/>
<dbReference type="Proteomes" id="UP000188354">
    <property type="component" value="Chromosome LG13"/>
</dbReference>
<evidence type="ECO:0000313" key="2">
    <source>
        <dbReference type="EMBL" id="OIV99241.1"/>
    </source>
</evidence>
<dbReference type="Gramene" id="OIV99241">
    <property type="protein sequence ID" value="OIV99241"/>
    <property type="gene ID" value="TanjilG_06546"/>
</dbReference>
<accession>A0A1J7GY85</accession>
<dbReference type="AlphaFoldDB" id="A0A1J7GY85"/>
<dbReference type="InterPro" id="IPR058888">
    <property type="entry name" value="LLG1-like"/>
</dbReference>
<reference evidence="2 3" key="1">
    <citation type="journal article" date="2017" name="Plant Biotechnol. J.">
        <title>A comprehensive draft genome sequence for lupin (Lupinus angustifolius), an emerging health food: insights into plant-microbe interactions and legume evolution.</title>
        <authorList>
            <person name="Hane J.K."/>
            <person name="Ming Y."/>
            <person name="Kamphuis L.G."/>
            <person name="Nelson M.N."/>
            <person name="Garg G."/>
            <person name="Atkins C.A."/>
            <person name="Bayer P.E."/>
            <person name="Bravo A."/>
            <person name="Bringans S."/>
            <person name="Cannon S."/>
            <person name="Edwards D."/>
            <person name="Foley R."/>
            <person name="Gao L.L."/>
            <person name="Harrison M.J."/>
            <person name="Huang W."/>
            <person name="Hurgobin B."/>
            <person name="Li S."/>
            <person name="Liu C.W."/>
            <person name="McGrath A."/>
            <person name="Morahan G."/>
            <person name="Murray J."/>
            <person name="Weller J."/>
            <person name="Jian J."/>
            <person name="Singh K.B."/>
        </authorList>
    </citation>
    <scope>NUCLEOTIDE SEQUENCE [LARGE SCALE GENOMIC DNA]</scope>
    <source>
        <strain evidence="3">cv. Tanjil</strain>
        <tissue evidence="2">Whole plant</tissue>
    </source>
</reference>
<dbReference type="PANTHER" id="PTHR31533:SF35">
    <property type="entry name" value="GPI-ANCHORED PROTEIN LLG2-RELATED"/>
    <property type="match status" value="1"/>
</dbReference>
<dbReference type="PANTHER" id="PTHR31533">
    <property type="entry name" value="GPI-ANCHORED PROTEIN LLG1-RELATED-RELATED"/>
    <property type="match status" value="1"/>
</dbReference>
<dbReference type="Pfam" id="PF26578">
    <property type="entry name" value="LLG1"/>
    <property type="match status" value="1"/>
</dbReference>
<organism evidence="2 3">
    <name type="scientific">Lupinus angustifolius</name>
    <name type="common">Narrow-leaved blue lupine</name>
    <dbReference type="NCBI Taxonomy" id="3871"/>
    <lineage>
        <taxon>Eukaryota</taxon>
        <taxon>Viridiplantae</taxon>
        <taxon>Streptophyta</taxon>
        <taxon>Embryophyta</taxon>
        <taxon>Tracheophyta</taxon>
        <taxon>Spermatophyta</taxon>
        <taxon>Magnoliopsida</taxon>
        <taxon>eudicotyledons</taxon>
        <taxon>Gunneridae</taxon>
        <taxon>Pentapetalae</taxon>
        <taxon>rosids</taxon>
        <taxon>fabids</taxon>
        <taxon>Fabales</taxon>
        <taxon>Fabaceae</taxon>
        <taxon>Papilionoideae</taxon>
        <taxon>50 kb inversion clade</taxon>
        <taxon>genistoids sensu lato</taxon>
        <taxon>core genistoids</taxon>
        <taxon>Genisteae</taxon>
        <taxon>Lupinus</taxon>
    </lineage>
</organism>
<evidence type="ECO:0000259" key="1">
    <source>
        <dbReference type="Pfam" id="PF26578"/>
    </source>
</evidence>
<feature type="domain" description="GPI-anchored protein LLG1-like" evidence="1">
    <location>
        <begin position="65"/>
        <end position="142"/>
    </location>
</feature>
<gene>
    <name evidence="2" type="ORF">TanjilG_06546</name>
</gene>
<protein>
    <recommendedName>
        <fullName evidence="1">GPI-anchored protein LLG1-like domain-containing protein</fullName>
    </recommendedName>
</protein>
<keyword evidence="3" id="KW-1185">Reference proteome</keyword>
<dbReference type="InterPro" id="IPR039307">
    <property type="entry name" value="LORELEI-like"/>
</dbReference>